<dbReference type="RefSeq" id="WP_183987963.1">
    <property type="nucleotide sequence ID" value="NZ_JACHHG010000010.1"/>
</dbReference>
<dbReference type="Proteomes" id="UP000569951">
    <property type="component" value="Unassembled WGS sequence"/>
</dbReference>
<evidence type="ECO:0000259" key="1">
    <source>
        <dbReference type="Pfam" id="PF12680"/>
    </source>
</evidence>
<dbReference type="GO" id="GO:0016787">
    <property type="term" value="F:hydrolase activity"/>
    <property type="evidence" value="ECO:0007669"/>
    <property type="project" value="UniProtKB-KW"/>
</dbReference>
<dbReference type="InterPro" id="IPR032710">
    <property type="entry name" value="NTF2-like_dom_sf"/>
</dbReference>
<dbReference type="EMBL" id="JACHHG010000010">
    <property type="protein sequence ID" value="MBB6099204.1"/>
    <property type="molecule type" value="Genomic_DNA"/>
</dbReference>
<protein>
    <submittedName>
        <fullName evidence="2">Limonene-1,2-epoxide hydrolase</fullName>
    </submittedName>
</protein>
<evidence type="ECO:0000313" key="2">
    <source>
        <dbReference type="EMBL" id="MBB6099204.1"/>
    </source>
</evidence>
<dbReference type="Gene3D" id="3.10.450.50">
    <property type="match status" value="1"/>
</dbReference>
<keyword evidence="2" id="KW-0378">Hydrolase</keyword>
<reference evidence="2 3" key="1">
    <citation type="submission" date="2020-08" db="EMBL/GenBank/DDBJ databases">
        <title>Genomic Encyclopedia of Type Strains, Phase IV (KMG-IV): sequencing the most valuable type-strain genomes for metagenomic binning, comparative biology and taxonomic classification.</title>
        <authorList>
            <person name="Goeker M."/>
        </authorList>
    </citation>
    <scope>NUCLEOTIDE SEQUENCE [LARGE SCALE GENOMIC DNA]</scope>
    <source>
        <strain evidence="2 3">DSM 21458</strain>
    </source>
</reference>
<dbReference type="Pfam" id="PF12680">
    <property type="entry name" value="SnoaL_2"/>
    <property type="match status" value="1"/>
</dbReference>
<dbReference type="InterPro" id="IPR037401">
    <property type="entry name" value="SnoaL-like"/>
</dbReference>
<keyword evidence="3" id="KW-1185">Reference proteome</keyword>
<gene>
    <name evidence="2" type="ORF">HNR42_002642</name>
</gene>
<dbReference type="SUPFAM" id="SSF54427">
    <property type="entry name" value="NTF2-like"/>
    <property type="match status" value="1"/>
</dbReference>
<dbReference type="AlphaFoldDB" id="A0A841I2H3"/>
<feature type="domain" description="SnoaL-like" evidence="1">
    <location>
        <begin position="22"/>
        <end position="115"/>
    </location>
</feature>
<comment type="caution">
    <text evidence="2">The sequence shown here is derived from an EMBL/GenBank/DDBJ whole genome shotgun (WGS) entry which is preliminary data.</text>
</comment>
<sequence length="136" mass="15678">MTHQPHPSELAENFMRTLQEIERQRDPQPMLAFFDEQSTLRNLGLQEPMHGLEGAQRFWQAYLDNFSEVRTDFNRVIEGPQGIALEWESSGKLGDGRDFRYEGITVLEVDEDKVRHFRSYYDSAAFLPEGAGRVAG</sequence>
<proteinExistence type="predicted"/>
<name>A0A841I2H3_9DEIO</name>
<organism evidence="2 3">
    <name type="scientific">Deinobacterium chartae</name>
    <dbReference type="NCBI Taxonomy" id="521158"/>
    <lineage>
        <taxon>Bacteria</taxon>
        <taxon>Thermotogati</taxon>
        <taxon>Deinococcota</taxon>
        <taxon>Deinococci</taxon>
        <taxon>Deinococcales</taxon>
        <taxon>Deinococcaceae</taxon>
        <taxon>Deinobacterium</taxon>
    </lineage>
</organism>
<evidence type="ECO:0000313" key="3">
    <source>
        <dbReference type="Proteomes" id="UP000569951"/>
    </source>
</evidence>
<accession>A0A841I2H3</accession>